<evidence type="ECO:0000256" key="2">
    <source>
        <dbReference type="ARBA" id="ARBA00006555"/>
    </source>
</evidence>
<dbReference type="AlphaFoldDB" id="A0A150X2D6"/>
<dbReference type="OrthoDB" id="9812355at2"/>
<dbReference type="EMBL" id="LRDB01000050">
    <property type="protein sequence ID" value="KYG72878.1"/>
    <property type="molecule type" value="Genomic_DNA"/>
</dbReference>
<dbReference type="InterPro" id="IPR006260">
    <property type="entry name" value="TonB/TolA_C"/>
</dbReference>
<proteinExistence type="inferred from homology"/>
<sequence length="169" mass="18356">MKKSTLLLAALLFVAFSCSDEDISLEPLDQVGQVVGIAGEQNSDEVFLIVEEPPTFPGGTDAYSKHLLTNLKYPEQARKMGIEGNVFVSFVVTKEGKLEDIKVVRGIGAGCDTEAVRMLLTSPDWIPGKQRGRLVNARMNLRVAFKLSGSETKVDEGSQAIVRSLSSLK</sequence>
<dbReference type="GO" id="GO:0098797">
    <property type="term" value="C:plasma membrane protein complex"/>
    <property type="evidence" value="ECO:0007669"/>
    <property type="project" value="TreeGrafter"/>
</dbReference>
<dbReference type="SUPFAM" id="SSF74653">
    <property type="entry name" value="TolA/TonB C-terminal domain"/>
    <property type="match status" value="1"/>
</dbReference>
<evidence type="ECO:0000313" key="13">
    <source>
        <dbReference type="Proteomes" id="UP000075615"/>
    </source>
</evidence>
<dbReference type="GO" id="GO:0030288">
    <property type="term" value="C:outer membrane-bounded periplasmic space"/>
    <property type="evidence" value="ECO:0007669"/>
    <property type="project" value="InterPro"/>
</dbReference>
<dbReference type="GO" id="GO:0015031">
    <property type="term" value="P:protein transport"/>
    <property type="evidence" value="ECO:0007669"/>
    <property type="project" value="UniProtKB-KW"/>
</dbReference>
<feature type="domain" description="TonB C-terminal" evidence="11">
    <location>
        <begin position="58"/>
        <end position="154"/>
    </location>
</feature>
<evidence type="ECO:0000256" key="10">
    <source>
        <dbReference type="SAM" id="SignalP"/>
    </source>
</evidence>
<dbReference type="PANTHER" id="PTHR33446:SF2">
    <property type="entry name" value="PROTEIN TONB"/>
    <property type="match status" value="1"/>
</dbReference>
<organism evidence="12 13">
    <name type="scientific">Roseivirga echinicomitans</name>
    <dbReference type="NCBI Taxonomy" id="296218"/>
    <lineage>
        <taxon>Bacteria</taxon>
        <taxon>Pseudomonadati</taxon>
        <taxon>Bacteroidota</taxon>
        <taxon>Cytophagia</taxon>
        <taxon>Cytophagales</taxon>
        <taxon>Roseivirgaceae</taxon>
        <taxon>Roseivirga</taxon>
    </lineage>
</organism>
<keyword evidence="10" id="KW-0732">Signal</keyword>
<comment type="similarity">
    <text evidence="2">Belongs to the TonB family.</text>
</comment>
<evidence type="ECO:0000256" key="6">
    <source>
        <dbReference type="ARBA" id="ARBA00022692"/>
    </source>
</evidence>
<evidence type="ECO:0000259" key="11">
    <source>
        <dbReference type="PROSITE" id="PS52015"/>
    </source>
</evidence>
<evidence type="ECO:0000256" key="8">
    <source>
        <dbReference type="ARBA" id="ARBA00022989"/>
    </source>
</evidence>
<dbReference type="PANTHER" id="PTHR33446">
    <property type="entry name" value="PROTEIN TONB-RELATED"/>
    <property type="match status" value="1"/>
</dbReference>
<evidence type="ECO:0000256" key="3">
    <source>
        <dbReference type="ARBA" id="ARBA00022448"/>
    </source>
</evidence>
<dbReference type="STRING" id="296218.AWN68_09260"/>
<evidence type="ECO:0000256" key="7">
    <source>
        <dbReference type="ARBA" id="ARBA00022927"/>
    </source>
</evidence>
<dbReference type="RefSeq" id="WP_068417555.1">
    <property type="nucleotide sequence ID" value="NZ_LRDB01000050.1"/>
</dbReference>
<comment type="caution">
    <text evidence="12">The sequence shown here is derived from an EMBL/GenBank/DDBJ whole genome shotgun (WGS) entry which is preliminary data.</text>
</comment>
<dbReference type="PROSITE" id="PS52015">
    <property type="entry name" value="TONB_CTD"/>
    <property type="match status" value="1"/>
</dbReference>
<dbReference type="Pfam" id="PF03544">
    <property type="entry name" value="TonB_C"/>
    <property type="match status" value="1"/>
</dbReference>
<dbReference type="GO" id="GO:0015891">
    <property type="term" value="P:siderophore transport"/>
    <property type="evidence" value="ECO:0007669"/>
    <property type="project" value="InterPro"/>
</dbReference>
<keyword evidence="3" id="KW-0813">Transport</keyword>
<dbReference type="InterPro" id="IPR037682">
    <property type="entry name" value="TonB_C"/>
</dbReference>
<comment type="subcellular location">
    <subcellularLocation>
        <location evidence="1">Cell inner membrane</location>
        <topology evidence="1">Single-pass membrane protein</topology>
        <orientation evidence="1">Periplasmic side</orientation>
    </subcellularLocation>
</comment>
<keyword evidence="8" id="KW-1133">Transmembrane helix</keyword>
<evidence type="ECO:0000256" key="5">
    <source>
        <dbReference type="ARBA" id="ARBA00022519"/>
    </source>
</evidence>
<dbReference type="GO" id="GO:0031992">
    <property type="term" value="F:energy transducer activity"/>
    <property type="evidence" value="ECO:0007669"/>
    <property type="project" value="InterPro"/>
</dbReference>
<evidence type="ECO:0000256" key="9">
    <source>
        <dbReference type="ARBA" id="ARBA00023136"/>
    </source>
</evidence>
<evidence type="ECO:0000256" key="1">
    <source>
        <dbReference type="ARBA" id="ARBA00004383"/>
    </source>
</evidence>
<dbReference type="Gene3D" id="3.30.1150.10">
    <property type="match status" value="1"/>
</dbReference>
<keyword evidence="4" id="KW-1003">Cell membrane</keyword>
<gene>
    <name evidence="12" type="ORF">AWN68_09260</name>
</gene>
<keyword evidence="9" id="KW-0472">Membrane</keyword>
<dbReference type="PROSITE" id="PS51257">
    <property type="entry name" value="PROKAR_LIPOPROTEIN"/>
    <property type="match status" value="1"/>
</dbReference>
<evidence type="ECO:0000256" key="4">
    <source>
        <dbReference type="ARBA" id="ARBA00022475"/>
    </source>
</evidence>
<reference evidence="12 13" key="1">
    <citation type="submission" date="2016-01" db="EMBL/GenBank/DDBJ databases">
        <title>Genome sequencing of Roseivirga echinicomitans KMM 6058.</title>
        <authorList>
            <person name="Selvaratnam C."/>
            <person name="Thevarajoo S."/>
            <person name="Goh K.M."/>
            <person name="Ee R."/>
            <person name="Chan K.-G."/>
            <person name="Chong C.S."/>
        </authorList>
    </citation>
    <scope>NUCLEOTIDE SEQUENCE [LARGE SCALE GENOMIC DNA]</scope>
    <source>
        <strain evidence="12 13">KMM 6058</strain>
    </source>
</reference>
<keyword evidence="6" id="KW-0812">Transmembrane</keyword>
<dbReference type="NCBIfam" id="TIGR01352">
    <property type="entry name" value="tonB_Cterm"/>
    <property type="match status" value="1"/>
</dbReference>
<dbReference type="GO" id="GO:0055085">
    <property type="term" value="P:transmembrane transport"/>
    <property type="evidence" value="ECO:0007669"/>
    <property type="project" value="InterPro"/>
</dbReference>
<keyword evidence="13" id="KW-1185">Reference proteome</keyword>
<feature type="chain" id="PRO_5007573953" description="TonB C-terminal domain-containing protein" evidence="10">
    <location>
        <begin position="20"/>
        <end position="169"/>
    </location>
</feature>
<protein>
    <recommendedName>
        <fullName evidence="11">TonB C-terminal domain-containing protein</fullName>
    </recommendedName>
</protein>
<dbReference type="Proteomes" id="UP000075615">
    <property type="component" value="Unassembled WGS sequence"/>
</dbReference>
<dbReference type="InterPro" id="IPR003538">
    <property type="entry name" value="TonB"/>
</dbReference>
<dbReference type="PRINTS" id="PR01374">
    <property type="entry name" value="TONBPROTEIN"/>
</dbReference>
<keyword evidence="5" id="KW-0997">Cell inner membrane</keyword>
<dbReference type="InterPro" id="IPR051045">
    <property type="entry name" value="TonB-dependent_transducer"/>
</dbReference>
<feature type="signal peptide" evidence="10">
    <location>
        <begin position="1"/>
        <end position="19"/>
    </location>
</feature>
<keyword evidence="7" id="KW-0653">Protein transport</keyword>
<name>A0A150X2D6_9BACT</name>
<evidence type="ECO:0000313" key="12">
    <source>
        <dbReference type="EMBL" id="KYG72878.1"/>
    </source>
</evidence>
<accession>A0A150X2D6</accession>